<dbReference type="SUPFAM" id="SSF51391">
    <property type="entry name" value="Thiamin phosphate synthase"/>
    <property type="match status" value="1"/>
</dbReference>
<dbReference type="InterPro" id="IPR036206">
    <property type="entry name" value="ThiamineP_synth_sf"/>
</dbReference>
<keyword evidence="5" id="KW-1185">Reference proteome</keyword>
<dbReference type="CDD" id="cd00564">
    <property type="entry name" value="TMP_TenI"/>
    <property type="match status" value="1"/>
</dbReference>
<keyword evidence="2" id="KW-0784">Thiamine biosynthesis</keyword>
<evidence type="ECO:0000313" key="4">
    <source>
        <dbReference type="EMBL" id="MBL0391730.1"/>
    </source>
</evidence>
<dbReference type="InterPro" id="IPR013785">
    <property type="entry name" value="Aldolase_TIM"/>
</dbReference>
<proteinExistence type="predicted"/>
<protein>
    <submittedName>
        <fullName evidence="4">Thiamine phosphate synthase</fullName>
    </submittedName>
</protein>
<evidence type="ECO:0000259" key="3">
    <source>
        <dbReference type="Pfam" id="PF02581"/>
    </source>
</evidence>
<feature type="domain" description="Thiamine phosphate synthase/TenI" evidence="3">
    <location>
        <begin position="132"/>
        <end position="309"/>
    </location>
</feature>
<evidence type="ECO:0000256" key="2">
    <source>
        <dbReference type="ARBA" id="ARBA00022977"/>
    </source>
</evidence>
<accession>A0A936YYE4</accession>
<dbReference type="GO" id="GO:0005737">
    <property type="term" value="C:cytoplasm"/>
    <property type="evidence" value="ECO:0007669"/>
    <property type="project" value="TreeGrafter"/>
</dbReference>
<organism evidence="4 5">
    <name type="scientific">Ramlibacter monticola</name>
    <dbReference type="NCBI Taxonomy" id="1926872"/>
    <lineage>
        <taxon>Bacteria</taxon>
        <taxon>Pseudomonadati</taxon>
        <taxon>Pseudomonadota</taxon>
        <taxon>Betaproteobacteria</taxon>
        <taxon>Burkholderiales</taxon>
        <taxon>Comamonadaceae</taxon>
        <taxon>Ramlibacter</taxon>
    </lineage>
</organism>
<evidence type="ECO:0000313" key="5">
    <source>
        <dbReference type="Proteomes" id="UP000599109"/>
    </source>
</evidence>
<dbReference type="PANTHER" id="PTHR20857:SF15">
    <property type="entry name" value="THIAMINE-PHOSPHATE SYNTHASE"/>
    <property type="match status" value="1"/>
</dbReference>
<reference evidence="4 5" key="1">
    <citation type="journal article" date="2017" name="Int. J. Syst. Evol. Microbiol.">
        <title>Ramlibacter monticola sp. nov., isolated from forest soil.</title>
        <authorList>
            <person name="Chaudhary D.K."/>
            <person name="Kim J."/>
        </authorList>
    </citation>
    <scope>NUCLEOTIDE SEQUENCE [LARGE SCALE GENOMIC DNA]</scope>
    <source>
        <strain evidence="4 5">KACC 19175</strain>
    </source>
</reference>
<dbReference type="AlphaFoldDB" id="A0A936YYE4"/>
<gene>
    <name evidence="4" type="ORF">JJ685_11340</name>
</gene>
<comment type="pathway">
    <text evidence="1">Cofactor biosynthesis; thiamine diphosphate biosynthesis.</text>
</comment>
<dbReference type="InterPro" id="IPR022998">
    <property type="entry name" value="ThiamineP_synth_TenI"/>
</dbReference>
<dbReference type="GO" id="GO:0009228">
    <property type="term" value="P:thiamine biosynthetic process"/>
    <property type="evidence" value="ECO:0007669"/>
    <property type="project" value="UniProtKB-KW"/>
</dbReference>
<dbReference type="GO" id="GO:0004789">
    <property type="term" value="F:thiamine-phosphate diphosphorylase activity"/>
    <property type="evidence" value="ECO:0007669"/>
    <property type="project" value="TreeGrafter"/>
</dbReference>
<dbReference type="Proteomes" id="UP000599109">
    <property type="component" value="Unassembled WGS sequence"/>
</dbReference>
<dbReference type="PANTHER" id="PTHR20857">
    <property type="entry name" value="THIAMINE-PHOSPHATE PYROPHOSPHORYLASE"/>
    <property type="match status" value="1"/>
</dbReference>
<dbReference type="RefSeq" id="WP_201674338.1">
    <property type="nucleotide sequence ID" value="NZ_JAEQNE010000002.1"/>
</dbReference>
<dbReference type="Pfam" id="PF02581">
    <property type="entry name" value="TMP-TENI"/>
    <property type="match status" value="1"/>
</dbReference>
<dbReference type="EMBL" id="JAEQNE010000002">
    <property type="protein sequence ID" value="MBL0391730.1"/>
    <property type="molecule type" value="Genomic_DNA"/>
</dbReference>
<comment type="caution">
    <text evidence="4">The sequence shown here is derived from an EMBL/GenBank/DDBJ whole genome shotgun (WGS) entry which is preliminary data.</text>
</comment>
<dbReference type="Gene3D" id="3.20.20.70">
    <property type="entry name" value="Aldolase class I"/>
    <property type="match status" value="1"/>
</dbReference>
<name>A0A936YYE4_9BURK</name>
<sequence>MNDQELVICTADEARERAGVAGEAPLLAQRLRDRGAMAVCIVGAREGFDWIATPQACGWLAGPAQSAGAFAAAMRQALAQGFVTADAAIVAKMPAPFVLPAFSWGESLPHSPSAGGSGSRHARPLNLYAIVDSAARLRQVLAAGVRTVQLRIKKPASPDAAWHAMLRTEIGQAVADSAGAGAELFVNDHWQLAQELGAPGVHLGQEDLLALGDPGRARLLASGMALGVSSHSLWELARARTLSPRYIACGPVWPTVTKDMPWLPQGMDNLAWWCRAAQAPVTAIGGILEPRQVQEVARTGTDGVCIVRGLGEDPRATVPAFEAALQAGRQQAAFDPPQWPHPTLPRP</sequence>
<evidence type="ECO:0000256" key="1">
    <source>
        <dbReference type="ARBA" id="ARBA00004948"/>
    </source>
</evidence>